<dbReference type="Proteomes" id="UP000193240">
    <property type="component" value="Unassembled WGS sequence"/>
</dbReference>
<dbReference type="InterPro" id="IPR050430">
    <property type="entry name" value="Peptidase_S1"/>
</dbReference>
<sequence>MTTKSLVLSLAALSAVSASPVPQWDADIRIPSIVGGVPASAGDFPFIVSFQKNGQHFCGGSLLDSTTVLTAAHCVDGQSLSGLTVRAGTLTRNSGGVISAVSALHMHPNYNENTQDSDLGILKLATPIPESSTIKYATLAAAGSDPLGNSTATVAGWGNTQNSSESTTTLRQVSVPIVSRAKCVADYAADSPPKDVTENMVCAGYDAGGKDSCQGDSGGPIVDAQGTVIGAVSWGTGCALAGFPGVYARVGSLRTFIDEYL</sequence>
<dbReference type="PROSITE" id="PS50240">
    <property type="entry name" value="TRYPSIN_DOM"/>
    <property type="match status" value="1"/>
</dbReference>
<dbReference type="InterPro" id="IPR001254">
    <property type="entry name" value="Trypsin_dom"/>
</dbReference>
<dbReference type="SMART" id="SM00020">
    <property type="entry name" value="Tryp_SPc"/>
    <property type="match status" value="1"/>
</dbReference>
<dbReference type="FunFam" id="2.40.10.10:FF:000077">
    <property type="entry name" value="Predicted protein"/>
    <property type="match status" value="1"/>
</dbReference>
<feature type="chain" id="PRO_5013390926" description="Peptidase S1 domain-containing protein" evidence="7">
    <location>
        <begin position="19"/>
        <end position="261"/>
    </location>
</feature>
<dbReference type="GO" id="GO:0006508">
    <property type="term" value="P:proteolysis"/>
    <property type="evidence" value="ECO:0007669"/>
    <property type="project" value="UniProtKB-KW"/>
</dbReference>
<keyword evidence="3 6" id="KW-0378">Hydrolase</keyword>
<keyword evidence="10" id="KW-1185">Reference proteome</keyword>
<keyword evidence="4 6" id="KW-0720">Serine protease</keyword>
<dbReference type="Pfam" id="PF00089">
    <property type="entry name" value="Trypsin"/>
    <property type="match status" value="1"/>
</dbReference>
<dbReference type="PANTHER" id="PTHR24276">
    <property type="entry name" value="POLYSERASE-RELATED"/>
    <property type="match status" value="1"/>
</dbReference>
<keyword evidence="7" id="KW-0732">Signal</keyword>
<dbReference type="AlphaFoldDB" id="A0A1Y2M9L4"/>
<protein>
    <recommendedName>
        <fullName evidence="8">Peptidase S1 domain-containing protein</fullName>
    </recommendedName>
</protein>
<dbReference type="GO" id="GO:0004252">
    <property type="term" value="F:serine-type endopeptidase activity"/>
    <property type="evidence" value="ECO:0007669"/>
    <property type="project" value="InterPro"/>
</dbReference>
<dbReference type="InterPro" id="IPR001314">
    <property type="entry name" value="Peptidase_S1A"/>
</dbReference>
<keyword evidence="5" id="KW-1015">Disulfide bond</keyword>
<organism evidence="9 10">
    <name type="scientific">Epicoccum nigrum</name>
    <name type="common">Soil fungus</name>
    <name type="synonym">Epicoccum purpurascens</name>
    <dbReference type="NCBI Taxonomy" id="105696"/>
    <lineage>
        <taxon>Eukaryota</taxon>
        <taxon>Fungi</taxon>
        <taxon>Dikarya</taxon>
        <taxon>Ascomycota</taxon>
        <taxon>Pezizomycotina</taxon>
        <taxon>Dothideomycetes</taxon>
        <taxon>Pleosporomycetidae</taxon>
        <taxon>Pleosporales</taxon>
        <taxon>Pleosporineae</taxon>
        <taxon>Didymellaceae</taxon>
        <taxon>Epicoccum</taxon>
    </lineage>
</organism>
<dbReference type="PROSITE" id="PS00134">
    <property type="entry name" value="TRYPSIN_HIS"/>
    <property type="match status" value="1"/>
</dbReference>
<dbReference type="OMA" id="TMGWGTD"/>
<accession>A0A1Y2M9L4</accession>
<evidence type="ECO:0000256" key="7">
    <source>
        <dbReference type="SAM" id="SignalP"/>
    </source>
</evidence>
<name>A0A1Y2M9L4_EPING</name>
<evidence type="ECO:0000256" key="4">
    <source>
        <dbReference type="ARBA" id="ARBA00022825"/>
    </source>
</evidence>
<dbReference type="STRING" id="105696.A0A1Y2M9L4"/>
<dbReference type="SUPFAM" id="SSF50494">
    <property type="entry name" value="Trypsin-like serine proteases"/>
    <property type="match status" value="1"/>
</dbReference>
<evidence type="ECO:0000259" key="8">
    <source>
        <dbReference type="PROSITE" id="PS50240"/>
    </source>
</evidence>
<evidence type="ECO:0000256" key="3">
    <source>
        <dbReference type="ARBA" id="ARBA00022801"/>
    </source>
</evidence>
<dbReference type="InterPro" id="IPR033116">
    <property type="entry name" value="TRYPSIN_SER"/>
</dbReference>
<dbReference type="InParanoid" id="A0A1Y2M9L4"/>
<feature type="signal peptide" evidence="7">
    <location>
        <begin position="1"/>
        <end position="18"/>
    </location>
</feature>
<evidence type="ECO:0000256" key="2">
    <source>
        <dbReference type="ARBA" id="ARBA00022670"/>
    </source>
</evidence>
<evidence type="ECO:0000313" key="9">
    <source>
        <dbReference type="EMBL" id="OSS52177.1"/>
    </source>
</evidence>
<proteinExistence type="inferred from homology"/>
<evidence type="ECO:0000256" key="6">
    <source>
        <dbReference type="RuleBase" id="RU363034"/>
    </source>
</evidence>
<evidence type="ECO:0000313" key="10">
    <source>
        <dbReference type="Proteomes" id="UP000193240"/>
    </source>
</evidence>
<dbReference type="InterPro" id="IPR018114">
    <property type="entry name" value="TRYPSIN_HIS"/>
</dbReference>
<comment type="similarity">
    <text evidence="1">Belongs to the peptidase S1 family.</text>
</comment>
<dbReference type="InterPro" id="IPR043504">
    <property type="entry name" value="Peptidase_S1_PA_chymotrypsin"/>
</dbReference>
<gene>
    <name evidence="9" type="ORF">B5807_02690</name>
</gene>
<dbReference type="CDD" id="cd00190">
    <property type="entry name" value="Tryp_SPc"/>
    <property type="match status" value="1"/>
</dbReference>
<dbReference type="PROSITE" id="PS00135">
    <property type="entry name" value="TRYPSIN_SER"/>
    <property type="match status" value="1"/>
</dbReference>
<reference evidence="9 10" key="1">
    <citation type="journal article" date="2017" name="Genome Announc.">
        <title>Genome sequence of the saprophytic ascomycete Epicoccum nigrum ICMP 19927 strain isolated from New Zealand.</title>
        <authorList>
            <person name="Fokin M."/>
            <person name="Fleetwood D."/>
            <person name="Weir B.S."/>
            <person name="Villas-Boas S.G."/>
        </authorList>
    </citation>
    <scope>NUCLEOTIDE SEQUENCE [LARGE SCALE GENOMIC DNA]</scope>
    <source>
        <strain evidence="9 10">ICMP 19927</strain>
    </source>
</reference>
<feature type="domain" description="Peptidase S1" evidence="8">
    <location>
        <begin position="33"/>
        <end position="261"/>
    </location>
</feature>
<dbReference type="EMBL" id="KZ107839">
    <property type="protein sequence ID" value="OSS52177.1"/>
    <property type="molecule type" value="Genomic_DNA"/>
</dbReference>
<dbReference type="InterPro" id="IPR009003">
    <property type="entry name" value="Peptidase_S1_PA"/>
</dbReference>
<evidence type="ECO:0000256" key="1">
    <source>
        <dbReference type="ARBA" id="ARBA00007664"/>
    </source>
</evidence>
<dbReference type="PRINTS" id="PR00722">
    <property type="entry name" value="CHYMOTRYPSIN"/>
</dbReference>
<evidence type="ECO:0000256" key="5">
    <source>
        <dbReference type="ARBA" id="ARBA00023157"/>
    </source>
</evidence>
<dbReference type="Gene3D" id="2.40.10.10">
    <property type="entry name" value="Trypsin-like serine proteases"/>
    <property type="match status" value="2"/>
</dbReference>
<keyword evidence="2 6" id="KW-0645">Protease</keyword>
<dbReference type="PANTHER" id="PTHR24276:SF98">
    <property type="entry name" value="FI18310P1-RELATED"/>
    <property type="match status" value="1"/>
</dbReference>